<proteinExistence type="predicted"/>
<dbReference type="Pfam" id="PF01381">
    <property type="entry name" value="HTH_3"/>
    <property type="match status" value="1"/>
</dbReference>
<dbReference type="InterPro" id="IPR010982">
    <property type="entry name" value="Lambda_DNA-bd_dom_sf"/>
</dbReference>
<dbReference type="AlphaFoldDB" id="A0A3A9K2D7"/>
<dbReference type="OrthoDB" id="72638at2"/>
<name>A0A3A9K2D7_9BACI</name>
<evidence type="ECO:0000256" key="1">
    <source>
        <dbReference type="ARBA" id="ARBA00023125"/>
    </source>
</evidence>
<dbReference type="Proteomes" id="UP000281498">
    <property type="component" value="Unassembled WGS sequence"/>
</dbReference>
<dbReference type="CDD" id="cd00093">
    <property type="entry name" value="HTH_XRE"/>
    <property type="match status" value="1"/>
</dbReference>
<dbReference type="GO" id="GO:0003677">
    <property type="term" value="F:DNA binding"/>
    <property type="evidence" value="ECO:0007669"/>
    <property type="project" value="UniProtKB-KW"/>
</dbReference>
<comment type="caution">
    <text evidence="3">The sequence shown here is derived from an EMBL/GenBank/DDBJ whole genome shotgun (WGS) entry which is preliminary data.</text>
</comment>
<evidence type="ECO:0000313" key="3">
    <source>
        <dbReference type="EMBL" id="RKL65368.1"/>
    </source>
</evidence>
<evidence type="ECO:0000313" key="4">
    <source>
        <dbReference type="Proteomes" id="UP000281498"/>
    </source>
</evidence>
<sequence length="106" mass="12378">MIGKKVSMLRKEINLSQKELADKLELNKSQITSYELGDRTPPIDNLIKIANFFNVSLDFLVGLNDEEISKEIELNNLKYRPLKYKGENLSEKDKKKLFELIEVFMK</sequence>
<accession>A0A3A9K2D7</accession>
<dbReference type="PANTHER" id="PTHR46558">
    <property type="entry name" value="TRACRIPTIONAL REGULATORY PROTEIN-RELATED-RELATED"/>
    <property type="match status" value="1"/>
</dbReference>
<dbReference type="RefSeq" id="WP_110937946.1">
    <property type="nucleotide sequence ID" value="NZ_KZ614147.1"/>
</dbReference>
<dbReference type="InterPro" id="IPR001387">
    <property type="entry name" value="Cro/C1-type_HTH"/>
</dbReference>
<keyword evidence="1" id="KW-0238">DNA-binding</keyword>
<reference evidence="3 4" key="1">
    <citation type="submission" date="2017-10" db="EMBL/GenBank/DDBJ databases">
        <title>Bacillus sp. nov., a halophilic bacterium isolated from a Keqin Lake.</title>
        <authorList>
            <person name="Wang H."/>
        </authorList>
    </citation>
    <scope>NUCLEOTIDE SEQUENCE [LARGE SCALE GENOMIC DNA]</scope>
    <source>
        <strain evidence="3 4">KCTC 13187</strain>
    </source>
</reference>
<dbReference type="SMART" id="SM00530">
    <property type="entry name" value="HTH_XRE"/>
    <property type="match status" value="1"/>
</dbReference>
<evidence type="ECO:0000259" key="2">
    <source>
        <dbReference type="PROSITE" id="PS50943"/>
    </source>
</evidence>
<gene>
    <name evidence="3" type="ORF">CR203_21440</name>
</gene>
<keyword evidence="4" id="KW-1185">Reference proteome</keyword>
<feature type="domain" description="HTH cro/C1-type" evidence="2">
    <location>
        <begin position="6"/>
        <end position="60"/>
    </location>
</feature>
<dbReference type="SUPFAM" id="SSF47413">
    <property type="entry name" value="lambda repressor-like DNA-binding domains"/>
    <property type="match status" value="1"/>
</dbReference>
<organism evidence="3 4">
    <name type="scientific">Salipaludibacillus neizhouensis</name>
    <dbReference type="NCBI Taxonomy" id="885475"/>
    <lineage>
        <taxon>Bacteria</taxon>
        <taxon>Bacillati</taxon>
        <taxon>Bacillota</taxon>
        <taxon>Bacilli</taxon>
        <taxon>Bacillales</taxon>
        <taxon>Bacillaceae</taxon>
    </lineage>
</organism>
<protein>
    <submittedName>
        <fullName evidence="3">Transcriptional regulator</fullName>
    </submittedName>
</protein>
<dbReference type="PANTHER" id="PTHR46558:SF11">
    <property type="entry name" value="HTH-TYPE TRANSCRIPTIONAL REGULATOR XRE"/>
    <property type="match status" value="1"/>
</dbReference>
<dbReference type="PROSITE" id="PS50943">
    <property type="entry name" value="HTH_CROC1"/>
    <property type="match status" value="1"/>
</dbReference>
<dbReference type="EMBL" id="PDOE01000018">
    <property type="protein sequence ID" value="RKL65368.1"/>
    <property type="molecule type" value="Genomic_DNA"/>
</dbReference>
<dbReference type="Gene3D" id="1.10.260.40">
    <property type="entry name" value="lambda repressor-like DNA-binding domains"/>
    <property type="match status" value="1"/>
</dbReference>